<dbReference type="GO" id="GO:1990169">
    <property type="term" value="P:stress response to copper ion"/>
    <property type="evidence" value="ECO:0007669"/>
    <property type="project" value="TreeGrafter"/>
</dbReference>
<keyword evidence="1" id="KW-0742">SOS response</keyword>
<dbReference type="PANTHER" id="PTHR38430">
    <property type="entry name" value="PROTEIN-ARGININE KINASE ACTIVATOR PROTEIN"/>
    <property type="match status" value="1"/>
</dbReference>
<dbReference type="GO" id="GO:0005507">
    <property type="term" value="F:copper ion binding"/>
    <property type="evidence" value="ECO:0007669"/>
    <property type="project" value="TreeGrafter"/>
</dbReference>
<dbReference type="GO" id="GO:0008270">
    <property type="term" value="F:zinc ion binding"/>
    <property type="evidence" value="ECO:0007669"/>
    <property type="project" value="TreeGrafter"/>
</dbReference>
<dbReference type="GO" id="GO:0046870">
    <property type="term" value="F:cadmium ion binding"/>
    <property type="evidence" value="ECO:0007669"/>
    <property type="project" value="TreeGrafter"/>
</dbReference>
<accession>A0A139STF0</accession>
<evidence type="ECO:0000256" key="1">
    <source>
        <dbReference type="ARBA" id="ARBA00023236"/>
    </source>
</evidence>
<evidence type="ECO:0000259" key="2">
    <source>
        <dbReference type="PROSITE" id="PS50151"/>
    </source>
</evidence>
<organism evidence="3 4">
    <name type="scientific">Cephaloticoccus capnophilus</name>
    <dbReference type="NCBI Taxonomy" id="1548208"/>
    <lineage>
        <taxon>Bacteria</taxon>
        <taxon>Pseudomonadati</taxon>
        <taxon>Verrucomicrobiota</taxon>
        <taxon>Opitutia</taxon>
        <taxon>Opitutales</taxon>
        <taxon>Opitutaceae</taxon>
        <taxon>Cephaloticoccus</taxon>
    </lineage>
</organism>
<protein>
    <submittedName>
        <fullName evidence="3">Excinuclease ABC subunit B</fullName>
    </submittedName>
</protein>
<dbReference type="Pfam" id="PF02151">
    <property type="entry name" value="UVR"/>
    <property type="match status" value="1"/>
</dbReference>
<dbReference type="Proteomes" id="UP000071392">
    <property type="component" value="Unassembled WGS sequence"/>
</dbReference>
<dbReference type="Gene3D" id="4.10.860.10">
    <property type="entry name" value="UVR domain"/>
    <property type="match status" value="1"/>
</dbReference>
<dbReference type="PIRSF" id="PIRSF015034">
    <property type="entry name" value="YacH"/>
    <property type="match status" value="1"/>
</dbReference>
<keyword evidence="1" id="KW-0227">DNA damage</keyword>
<evidence type="ECO:0000313" key="3">
    <source>
        <dbReference type="EMBL" id="KXU37794.1"/>
    </source>
</evidence>
<gene>
    <name evidence="3" type="ORF">AXK12_01120</name>
</gene>
<dbReference type="GO" id="GO:0009432">
    <property type="term" value="P:SOS response"/>
    <property type="evidence" value="ECO:0007669"/>
    <property type="project" value="UniProtKB-KW"/>
</dbReference>
<dbReference type="InterPro" id="IPR001943">
    <property type="entry name" value="UVR_dom"/>
</dbReference>
<dbReference type="AlphaFoldDB" id="A0A139STF0"/>
<dbReference type="PANTHER" id="PTHR38430:SF1">
    <property type="entry name" value="PROTEIN-ARGININE KINASE ACTIVATOR PROTEIN"/>
    <property type="match status" value="1"/>
</dbReference>
<dbReference type="PROSITE" id="PS50151">
    <property type="entry name" value="UVR"/>
    <property type="match status" value="1"/>
</dbReference>
<dbReference type="InterPro" id="IPR036876">
    <property type="entry name" value="UVR_dom_sf"/>
</dbReference>
<dbReference type="EMBL" id="LSZP01000004">
    <property type="protein sequence ID" value="KXU37794.1"/>
    <property type="molecule type" value="Genomic_DNA"/>
</dbReference>
<dbReference type="GO" id="GO:1990170">
    <property type="term" value="P:stress response to cadmium ion"/>
    <property type="evidence" value="ECO:0007669"/>
    <property type="project" value="TreeGrafter"/>
</dbReference>
<dbReference type="SUPFAM" id="SSF46600">
    <property type="entry name" value="C-terminal UvrC-binding domain of UvrB"/>
    <property type="match status" value="1"/>
</dbReference>
<name>A0A139STF0_9BACT</name>
<dbReference type="STRING" id="1548208.AXK12_01120"/>
<sequence length="183" mass="19991">MANPLKCDLCEKPATVHLTQIVNSKVHKVDLCEECAKAKGVTDPTGLSLSDLLLGASLANASTSEGAAAALTHPFAPSPAILRCEKCGYTEVEFKKTGHLGCPDCYETFEPHIEGMLEKMHKGTAHLGKAPQRALARQNLHRRLNELNDALSEAIKTERYEDAARCRDEINEVKQAFGQEPPR</sequence>
<dbReference type="InterPro" id="IPR025542">
    <property type="entry name" value="YacH"/>
</dbReference>
<proteinExistence type="predicted"/>
<keyword evidence="4" id="KW-1185">Reference proteome</keyword>
<dbReference type="OrthoDB" id="9788704at2"/>
<dbReference type="GO" id="GO:0050897">
    <property type="term" value="F:cobalt ion binding"/>
    <property type="evidence" value="ECO:0007669"/>
    <property type="project" value="TreeGrafter"/>
</dbReference>
<evidence type="ECO:0000313" key="4">
    <source>
        <dbReference type="Proteomes" id="UP000071392"/>
    </source>
</evidence>
<feature type="domain" description="UVR" evidence="2">
    <location>
        <begin position="141"/>
        <end position="176"/>
    </location>
</feature>
<reference evidence="3 4" key="1">
    <citation type="submission" date="2016-02" db="EMBL/GenBank/DDBJ databases">
        <authorList>
            <person name="Wen L."/>
            <person name="He K."/>
            <person name="Yang H."/>
        </authorList>
    </citation>
    <scope>NUCLEOTIDE SEQUENCE [LARGE SCALE GENOMIC DNA]</scope>
    <source>
        <strain evidence="3 4">CV41</strain>
    </source>
</reference>
<comment type="caution">
    <text evidence="3">The sequence shown here is derived from an EMBL/GenBank/DDBJ whole genome shotgun (WGS) entry which is preliminary data.</text>
</comment>
<dbReference type="RefSeq" id="WP_068710820.1">
    <property type="nucleotide sequence ID" value="NZ_LSZP01000004.1"/>
</dbReference>